<keyword evidence="2" id="KW-1185">Reference proteome</keyword>
<dbReference type="AlphaFoldDB" id="A0A2R6WJH3"/>
<organism evidence="1 2">
    <name type="scientific">Marchantia polymorpha</name>
    <name type="common">Common liverwort</name>
    <name type="synonym">Marchantia aquatica</name>
    <dbReference type="NCBI Taxonomy" id="3197"/>
    <lineage>
        <taxon>Eukaryota</taxon>
        <taxon>Viridiplantae</taxon>
        <taxon>Streptophyta</taxon>
        <taxon>Embryophyta</taxon>
        <taxon>Marchantiophyta</taxon>
        <taxon>Marchantiopsida</taxon>
        <taxon>Marchantiidae</taxon>
        <taxon>Marchantiales</taxon>
        <taxon>Marchantiaceae</taxon>
        <taxon>Marchantia</taxon>
    </lineage>
</organism>
<sequence length="79" mass="8665">MLTTLEAFTKIFPAADSAAEASRAIESLHVTNRKMSSRDGSFHFTRKISNCSSHKGTQGTGEATFKTTRVCKDTRLGRI</sequence>
<evidence type="ECO:0000313" key="2">
    <source>
        <dbReference type="Proteomes" id="UP000244005"/>
    </source>
</evidence>
<dbReference type="Gramene" id="Mp5g18150.2">
    <property type="protein sequence ID" value="Mp5g18150.2.cds1"/>
    <property type="gene ID" value="Mp5g18150"/>
</dbReference>
<accession>A0A2R6WJH3</accession>
<gene>
    <name evidence="1" type="ORF">MARPO_0084s0062</name>
</gene>
<dbReference type="Proteomes" id="UP000244005">
    <property type="component" value="Unassembled WGS sequence"/>
</dbReference>
<reference evidence="1" key="2">
    <citation type="submission" date="2017-12" db="EMBL/GenBank/DDBJ databases">
        <title>WGS assembly of Marchantia polymorpha.</title>
        <authorList>
            <person name="Bowman J.L."/>
            <person name="Kohchi T."/>
            <person name="Yamato K.T."/>
            <person name="Jenkins J."/>
            <person name="Shu S."/>
            <person name="Ishizaki K."/>
            <person name="Yamaoka S."/>
            <person name="Nishihama R."/>
            <person name="Nakamura Y."/>
            <person name="Berger F."/>
            <person name="Adam C."/>
            <person name="Aki S.S."/>
            <person name="Althoff F."/>
            <person name="Araki T."/>
            <person name="Arteaga-Vazquez M.A."/>
            <person name="Balasubrmanian S."/>
            <person name="Bauer D."/>
            <person name="Boehm C.R."/>
            <person name="Briginshaw L."/>
            <person name="Caballero-Perez J."/>
            <person name="Catarino B."/>
            <person name="Chen F."/>
            <person name="Chiyoda S."/>
            <person name="Chovatia M."/>
            <person name="Davies K.M."/>
            <person name="Delmans M."/>
            <person name="Demura T."/>
            <person name="Dierschke T."/>
            <person name="Dolan L."/>
            <person name="Dorantes-Acosta A.E."/>
            <person name="Eklund D.M."/>
            <person name="Florent S.N."/>
            <person name="Flores-Sandoval E."/>
            <person name="Fujiyama A."/>
            <person name="Fukuzawa H."/>
            <person name="Galik B."/>
            <person name="Grimanelli D."/>
            <person name="Grimwood J."/>
            <person name="Grossniklaus U."/>
            <person name="Hamada T."/>
            <person name="Haseloff J."/>
            <person name="Hetherington A.J."/>
            <person name="Higo A."/>
            <person name="Hirakawa Y."/>
            <person name="Hundley H.N."/>
            <person name="Ikeda Y."/>
            <person name="Inoue K."/>
            <person name="Inoue S."/>
            <person name="Ishida S."/>
            <person name="Jia Q."/>
            <person name="Kakita M."/>
            <person name="Kanazawa T."/>
            <person name="Kawai Y."/>
            <person name="Kawashima T."/>
            <person name="Kennedy M."/>
            <person name="Kinose K."/>
            <person name="Kinoshita T."/>
            <person name="Kohara Y."/>
            <person name="Koide E."/>
            <person name="Komatsu K."/>
            <person name="Kopischke S."/>
            <person name="Kubo M."/>
            <person name="Kyozuka J."/>
            <person name="Lagercrantz U."/>
            <person name="Lin S.S."/>
            <person name="Lindquist E."/>
            <person name="Lipzen A.M."/>
            <person name="Lu C."/>
            <person name="Luna E.D."/>
            <person name="Martienssen R.A."/>
            <person name="Minamino N."/>
            <person name="Mizutani M."/>
            <person name="Mizutani M."/>
            <person name="Mochizuki N."/>
            <person name="Monte I."/>
            <person name="Mosher R."/>
            <person name="Nagasaki H."/>
            <person name="Nakagami H."/>
            <person name="Naramoto S."/>
            <person name="Nishitani K."/>
            <person name="Ohtani M."/>
            <person name="Okamoto T."/>
            <person name="Okumura M."/>
            <person name="Phillips J."/>
            <person name="Pollak B."/>
            <person name="Reinders A."/>
            <person name="Roevekamp M."/>
            <person name="Sano R."/>
            <person name="Sawa S."/>
            <person name="Schmid M.W."/>
            <person name="Shirakawa M."/>
            <person name="Solano R."/>
            <person name="Spunde A."/>
            <person name="Suetsugu N."/>
            <person name="Sugano S."/>
            <person name="Sugiyama A."/>
            <person name="Sun R."/>
            <person name="Suzuki Y."/>
            <person name="Takenaka M."/>
            <person name="Takezawa D."/>
            <person name="Tomogane H."/>
            <person name="Tsuzuki M."/>
            <person name="Ueda T."/>
            <person name="Umeda M."/>
            <person name="Ward J.M."/>
            <person name="Watanabe Y."/>
            <person name="Yazaki K."/>
            <person name="Yokoyama R."/>
            <person name="Yoshitake Y."/>
            <person name="Yotsui I."/>
            <person name="Zachgo S."/>
            <person name="Schmutz J."/>
        </authorList>
    </citation>
    <scope>NUCLEOTIDE SEQUENCE [LARGE SCALE GENOMIC DNA]</scope>
    <source>
        <strain evidence="1">Tak-1</strain>
    </source>
</reference>
<dbReference type="EMBL" id="KZ772756">
    <property type="protein sequence ID" value="PTQ33984.1"/>
    <property type="molecule type" value="Genomic_DNA"/>
</dbReference>
<protein>
    <submittedName>
        <fullName evidence="1">Uncharacterized protein</fullName>
    </submittedName>
</protein>
<dbReference type="EMBL" id="KZ772756">
    <property type="protein sequence ID" value="PTQ33983.1"/>
    <property type="molecule type" value="Genomic_DNA"/>
</dbReference>
<dbReference type="Gramene" id="Mp5g18150.1">
    <property type="protein sequence ID" value="Mp5g18150.1.cds1"/>
    <property type="gene ID" value="Mp5g18150"/>
</dbReference>
<proteinExistence type="predicted"/>
<reference evidence="2" key="1">
    <citation type="journal article" date="2017" name="Cell">
        <title>Insights into land plant evolution garnered from the Marchantia polymorpha genome.</title>
        <authorList>
            <person name="Bowman J.L."/>
            <person name="Kohchi T."/>
            <person name="Yamato K.T."/>
            <person name="Jenkins J."/>
            <person name="Shu S."/>
            <person name="Ishizaki K."/>
            <person name="Yamaoka S."/>
            <person name="Nishihama R."/>
            <person name="Nakamura Y."/>
            <person name="Berger F."/>
            <person name="Adam C."/>
            <person name="Aki S.S."/>
            <person name="Althoff F."/>
            <person name="Araki T."/>
            <person name="Arteaga-Vazquez M.A."/>
            <person name="Balasubrmanian S."/>
            <person name="Barry K."/>
            <person name="Bauer D."/>
            <person name="Boehm C.R."/>
            <person name="Briginshaw L."/>
            <person name="Caballero-Perez J."/>
            <person name="Catarino B."/>
            <person name="Chen F."/>
            <person name="Chiyoda S."/>
            <person name="Chovatia M."/>
            <person name="Davies K.M."/>
            <person name="Delmans M."/>
            <person name="Demura T."/>
            <person name="Dierschke T."/>
            <person name="Dolan L."/>
            <person name="Dorantes-Acosta A.E."/>
            <person name="Eklund D.M."/>
            <person name="Florent S.N."/>
            <person name="Flores-Sandoval E."/>
            <person name="Fujiyama A."/>
            <person name="Fukuzawa H."/>
            <person name="Galik B."/>
            <person name="Grimanelli D."/>
            <person name="Grimwood J."/>
            <person name="Grossniklaus U."/>
            <person name="Hamada T."/>
            <person name="Haseloff J."/>
            <person name="Hetherington A.J."/>
            <person name="Higo A."/>
            <person name="Hirakawa Y."/>
            <person name="Hundley H.N."/>
            <person name="Ikeda Y."/>
            <person name="Inoue K."/>
            <person name="Inoue S.I."/>
            <person name="Ishida S."/>
            <person name="Jia Q."/>
            <person name="Kakita M."/>
            <person name="Kanazawa T."/>
            <person name="Kawai Y."/>
            <person name="Kawashima T."/>
            <person name="Kennedy M."/>
            <person name="Kinose K."/>
            <person name="Kinoshita T."/>
            <person name="Kohara Y."/>
            <person name="Koide E."/>
            <person name="Komatsu K."/>
            <person name="Kopischke S."/>
            <person name="Kubo M."/>
            <person name="Kyozuka J."/>
            <person name="Lagercrantz U."/>
            <person name="Lin S.S."/>
            <person name="Lindquist E."/>
            <person name="Lipzen A.M."/>
            <person name="Lu C.W."/>
            <person name="De Luna E."/>
            <person name="Martienssen R.A."/>
            <person name="Minamino N."/>
            <person name="Mizutani M."/>
            <person name="Mizutani M."/>
            <person name="Mochizuki N."/>
            <person name="Monte I."/>
            <person name="Mosher R."/>
            <person name="Nagasaki H."/>
            <person name="Nakagami H."/>
            <person name="Naramoto S."/>
            <person name="Nishitani K."/>
            <person name="Ohtani M."/>
            <person name="Okamoto T."/>
            <person name="Okumura M."/>
            <person name="Phillips J."/>
            <person name="Pollak B."/>
            <person name="Reinders A."/>
            <person name="Rovekamp M."/>
            <person name="Sano R."/>
            <person name="Sawa S."/>
            <person name="Schmid M.W."/>
            <person name="Shirakawa M."/>
            <person name="Solano R."/>
            <person name="Spunde A."/>
            <person name="Suetsugu N."/>
            <person name="Sugano S."/>
            <person name="Sugiyama A."/>
            <person name="Sun R."/>
            <person name="Suzuki Y."/>
            <person name="Takenaka M."/>
            <person name="Takezawa D."/>
            <person name="Tomogane H."/>
            <person name="Tsuzuki M."/>
            <person name="Ueda T."/>
            <person name="Umeda M."/>
            <person name="Ward J.M."/>
            <person name="Watanabe Y."/>
            <person name="Yazaki K."/>
            <person name="Yokoyama R."/>
            <person name="Yoshitake Y."/>
            <person name="Yotsui I."/>
            <person name="Zachgo S."/>
            <person name="Schmutz J."/>
        </authorList>
    </citation>
    <scope>NUCLEOTIDE SEQUENCE [LARGE SCALE GENOMIC DNA]</scope>
    <source>
        <strain evidence="2">Tak-1</strain>
    </source>
</reference>
<evidence type="ECO:0000313" key="1">
    <source>
        <dbReference type="EMBL" id="PTQ33983.1"/>
    </source>
</evidence>
<name>A0A2R6WJH3_MARPO</name>